<gene>
    <name evidence="2" type="ORF">Enr8_23460</name>
</gene>
<feature type="transmembrane region" description="Helical" evidence="1">
    <location>
        <begin position="295"/>
        <end position="315"/>
    </location>
</feature>
<dbReference type="RefSeq" id="WP_146431553.1">
    <property type="nucleotide sequence ID" value="NZ_SJPF01000002.1"/>
</dbReference>
<keyword evidence="3" id="KW-1185">Reference proteome</keyword>
<proteinExistence type="predicted"/>
<feature type="transmembrane region" description="Helical" evidence="1">
    <location>
        <begin position="336"/>
        <end position="360"/>
    </location>
</feature>
<evidence type="ECO:0000256" key="1">
    <source>
        <dbReference type="SAM" id="Phobius"/>
    </source>
</evidence>
<dbReference type="AlphaFoldDB" id="A0A5C5VAC1"/>
<evidence type="ECO:0000313" key="3">
    <source>
        <dbReference type="Proteomes" id="UP000318878"/>
    </source>
</evidence>
<dbReference type="EMBL" id="SJPF01000002">
    <property type="protein sequence ID" value="TWT34930.1"/>
    <property type="molecule type" value="Genomic_DNA"/>
</dbReference>
<dbReference type="Proteomes" id="UP000318878">
    <property type="component" value="Unassembled WGS sequence"/>
</dbReference>
<feature type="transmembrane region" description="Helical" evidence="1">
    <location>
        <begin position="399"/>
        <end position="420"/>
    </location>
</feature>
<dbReference type="Pfam" id="PF12679">
    <property type="entry name" value="ABC2_membrane_2"/>
    <property type="match status" value="1"/>
</dbReference>
<dbReference type="PANTHER" id="PTHR43471:SF10">
    <property type="entry name" value="SLL1107 PROTEIN"/>
    <property type="match status" value="1"/>
</dbReference>
<evidence type="ECO:0000313" key="2">
    <source>
        <dbReference type="EMBL" id="TWT34930.1"/>
    </source>
</evidence>
<protein>
    <submittedName>
        <fullName evidence="2">ABC-2 family transporter protein</fullName>
    </submittedName>
</protein>
<dbReference type="GO" id="GO:0005886">
    <property type="term" value="C:plasma membrane"/>
    <property type="evidence" value="ECO:0007669"/>
    <property type="project" value="UniProtKB-SubCell"/>
</dbReference>
<keyword evidence="1" id="KW-1133">Transmembrane helix</keyword>
<sequence>MTPLLAFFHMSSKNFAHWVTSLWLFGIGVILAGLVVFVVWSLLKAVAPKYADRCTEAIRGSILFPITMVMLIWAAIGILGTFAVQEPASILNSLRRLPYAGATDHKIEIPALAQLNEDGSVPANPLEITVDSDELAKLNISADGRFDLVARIIGEPEDVATYTIREGSDWQWSRGDKAFLSRKLPPGQMVEFYARNDSDQPIEGIMTVTIEPEHVEAVSIFQTALIVASLYFIYFAYSMFFPKTAAISEATATSEISQLLFMLCAVIGCLFMIVAIYLPYQTFGEDIKVLKHTGLQVMLILGMVVAIWASSTSISDEIEGKTALTLLSKPVSRRQFIIGKFLGIVGVVAVLFVMITLFFLPAVASKPMFDSREGATFEYERFGEKGISWQLLHEETVDVVPGVVLVFLETVVLASVSVAISTRLPMIANFLITFGVYAMGHLTPAIMQVSAQGFEPVKFVASLLATVLPVLENFEIYGAISAGREVPLEYIGLSACFAILYSLMAMFLALILFEDRDLA</sequence>
<feature type="transmembrane region" description="Helical" evidence="1">
    <location>
        <begin position="20"/>
        <end position="43"/>
    </location>
</feature>
<feature type="transmembrane region" description="Helical" evidence="1">
    <location>
        <begin position="63"/>
        <end position="84"/>
    </location>
</feature>
<dbReference type="GO" id="GO:0140359">
    <property type="term" value="F:ABC-type transporter activity"/>
    <property type="evidence" value="ECO:0007669"/>
    <property type="project" value="InterPro"/>
</dbReference>
<feature type="transmembrane region" description="Helical" evidence="1">
    <location>
        <begin position="427"/>
        <end position="447"/>
    </location>
</feature>
<feature type="transmembrane region" description="Helical" evidence="1">
    <location>
        <begin position="220"/>
        <end position="240"/>
    </location>
</feature>
<reference evidence="2 3" key="1">
    <citation type="submission" date="2019-02" db="EMBL/GenBank/DDBJ databases">
        <title>Deep-cultivation of Planctomycetes and their phenomic and genomic characterization uncovers novel biology.</title>
        <authorList>
            <person name="Wiegand S."/>
            <person name="Jogler M."/>
            <person name="Boedeker C."/>
            <person name="Pinto D."/>
            <person name="Vollmers J."/>
            <person name="Rivas-Marin E."/>
            <person name="Kohn T."/>
            <person name="Peeters S.H."/>
            <person name="Heuer A."/>
            <person name="Rast P."/>
            <person name="Oberbeckmann S."/>
            <person name="Bunk B."/>
            <person name="Jeske O."/>
            <person name="Meyerdierks A."/>
            <person name="Storesund J.E."/>
            <person name="Kallscheuer N."/>
            <person name="Luecker S."/>
            <person name="Lage O.M."/>
            <person name="Pohl T."/>
            <person name="Merkel B.J."/>
            <person name="Hornburger P."/>
            <person name="Mueller R.-W."/>
            <person name="Bruemmer F."/>
            <person name="Labrenz M."/>
            <person name="Spormann A.M."/>
            <person name="Op Den Camp H."/>
            <person name="Overmann J."/>
            <person name="Amann R."/>
            <person name="Jetten M.S.M."/>
            <person name="Mascher T."/>
            <person name="Medema M.H."/>
            <person name="Devos D.P."/>
            <person name="Kaster A.-K."/>
            <person name="Ovreas L."/>
            <person name="Rohde M."/>
            <person name="Galperin M.Y."/>
            <person name="Jogler C."/>
        </authorList>
    </citation>
    <scope>NUCLEOTIDE SEQUENCE [LARGE SCALE GENOMIC DNA]</scope>
    <source>
        <strain evidence="2 3">Enr8</strain>
    </source>
</reference>
<comment type="caution">
    <text evidence="2">The sequence shown here is derived from an EMBL/GenBank/DDBJ whole genome shotgun (WGS) entry which is preliminary data.</text>
</comment>
<dbReference type="PANTHER" id="PTHR43471">
    <property type="entry name" value="ABC TRANSPORTER PERMEASE"/>
    <property type="match status" value="1"/>
</dbReference>
<dbReference type="OrthoDB" id="264591at2"/>
<accession>A0A5C5VAC1</accession>
<feature type="transmembrane region" description="Helical" evidence="1">
    <location>
        <begin position="490"/>
        <end position="513"/>
    </location>
</feature>
<keyword evidence="1" id="KW-0812">Transmembrane</keyword>
<organism evidence="2 3">
    <name type="scientific">Blastopirellula retiformator</name>
    <dbReference type="NCBI Taxonomy" id="2527970"/>
    <lineage>
        <taxon>Bacteria</taxon>
        <taxon>Pseudomonadati</taxon>
        <taxon>Planctomycetota</taxon>
        <taxon>Planctomycetia</taxon>
        <taxon>Pirellulales</taxon>
        <taxon>Pirellulaceae</taxon>
        <taxon>Blastopirellula</taxon>
    </lineage>
</organism>
<feature type="transmembrane region" description="Helical" evidence="1">
    <location>
        <begin position="260"/>
        <end position="280"/>
    </location>
</feature>
<name>A0A5C5VAC1_9BACT</name>
<keyword evidence="1" id="KW-0472">Membrane</keyword>